<protein>
    <recommendedName>
        <fullName evidence="2">histidine kinase</fullName>
        <ecNumber evidence="2">2.7.13.3</ecNumber>
    </recommendedName>
</protein>
<evidence type="ECO:0000313" key="8">
    <source>
        <dbReference type="EMBL" id="MBO2008144.1"/>
    </source>
</evidence>
<dbReference type="Pfam" id="PF08447">
    <property type="entry name" value="PAS_3"/>
    <property type="match status" value="1"/>
</dbReference>
<sequence length="436" mass="49901">MASLTPVDYQSLFHALPGSYLLLAPDGTVVDNSDQHVAVSMLPRAQSQGRNIFDAYPSAPESQRDLDASHEQVRRTLRPDAMPLLRYDLERPAEQGGGTEERYWQITHHPILDAQGQLQYILQMPQDVTEQHRATLQAAEAQKALDEARLRTDFILESLPVLVWTNRPDGTPDYFNPRWLELTGKKHEELITESTWDDITHPDDRANLVQAWQDALRKGQLFQHEYRLRRHDGQYRWLLIRVSPRLDAEGRITMWVGAGSDITEQRQMVQELLQANEQQAILSDQAYQTYRQAEVQRETYESLFMQAPALICILRGPDFRYDFVNTRYQDLFRGRQLVGLPLVDALPELQSQGIVELLENVYSTGETFYGNEVPLQLQRPDGTAFSGFYNFTYQRFSEANQPTGIMVSAFDVTALVQARHALERLRDAGPTGFPPG</sequence>
<name>A0ABS3QA74_9BACT</name>
<gene>
    <name evidence="8" type="ORF">J4E00_03720</name>
</gene>
<feature type="domain" description="PAC" evidence="7">
    <location>
        <begin position="87"/>
        <end position="140"/>
    </location>
</feature>
<proteinExistence type="predicted"/>
<dbReference type="InterPro" id="IPR001610">
    <property type="entry name" value="PAC"/>
</dbReference>
<dbReference type="Proteomes" id="UP000664369">
    <property type="component" value="Unassembled WGS sequence"/>
</dbReference>
<feature type="domain" description="PAC" evidence="7">
    <location>
        <begin position="222"/>
        <end position="274"/>
    </location>
</feature>
<dbReference type="EC" id="2.7.13.3" evidence="2"/>
<dbReference type="InterPro" id="IPR013656">
    <property type="entry name" value="PAS_4"/>
</dbReference>
<organism evidence="8 9">
    <name type="scientific">Hymenobacter negativus</name>
    <dbReference type="NCBI Taxonomy" id="2795026"/>
    <lineage>
        <taxon>Bacteria</taxon>
        <taxon>Pseudomonadati</taxon>
        <taxon>Bacteroidota</taxon>
        <taxon>Cytophagia</taxon>
        <taxon>Cytophagales</taxon>
        <taxon>Hymenobacteraceae</taxon>
        <taxon>Hymenobacter</taxon>
    </lineage>
</organism>
<evidence type="ECO:0000256" key="5">
    <source>
        <dbReference type="ARBA" id="ARBA00022777"/>
    </source>
</evidence>
<keyword evidence="5" id="KW-0418">Kinase</keyword>
<dbReference type="Gene3D" id="3.30.450.20">
    <property type="entry name" value="PAS domain"/>
    <property type="match status" value="3"/>
</dbReference>
<evidence type="ECO:0000256" key="3">
    <source>
        <dbReference type="ARBA" id="ARBA00022553"/>
    </source>
</evidence>
<dbReference type="InterPro" id="IPR052162">
    <property type="entry name" value="Sensor_kinase/Photoreceptor"/>
</dbReference>
<keyword evidence="9" id="KW-1185">Reference proteome</keyword>
<dbReference type="PANTHER" id="PTHR43304">
    <property type="entry name" value="PHYTOCHROME-LIKE PROTEIN CPH1"/>
    <property type="match status" value="1"/>
</dbReference>
<evidence type="ECO:0000256" key="4">
    <source>
        <dbReference type="ARBA" id="ARBA00022679"/>
    </source>
</evidence>
<keyword evidence="3" id="KW-0597">Phosphoprotein</keyword>
<feature type="domain" description="PAS" evidence="6">
    <location>
        <begin position="155"/>
        <end position="219"/>
    </location>
</feature>
<dbReference type="InterPro" id="IPR035965">
    <property type="entry name" value="PAS-like_dom_sf"/>
</dbReference>
<dbReference type="SMART" id="SM00086">
    <property type="entry name" value="PAC"/>
    <property type="match status" value="3"/>
</dbReference>
<dbReference type="PANTHER" id="PTHR43304:SF1">
    <property type="entry name" value="PAC DOMAIN-CONTAINING PROTEIN"/>
    <property type="match status" value="1"/>
</dbReference>
<dbReference type="NCBIfam" id="TIGR00229">
    <property type="entry name" value="sensory_box"/>
    <property type="match status" value="1"/>
</dbReference>
<dbReference type="SMART" id="SM00091">
    <property type="entry name" value="PAS"/>
    <property type="match status" value="3"/>
</dbReference>
<dbReference type="InterPro" id="IPR000700">
    <property type="entry name" value="PAS-assoc_C"/>
</dbReference>
<comment type="caution">
    <text evidence="8">The sequence shown here is derived from an EMBL/GenBank/DDBJ whole genome shotgun (WGS) entry which is preliminary data.</text>
</comment>
<dbReference type="InterPro" id="IPR000014">
    <property type="entry name" value="PAS"/>
</dbReference>
<evidence type="ECO:0000259" key="7">
    <source>
        <dbReference type="PROSITE" id="PS50113"/>
    </source>
</evidence>
<dbReference type="Pfam" id="PF08448">
    <property type="entry name" value="PAS_4"/>
    <property type="match status" value="2"/>
</dbReference>
<reference evidence="8 9" key="1">
    <citation type="submission" date="2021-03" db="EMBL/GenBank/DDBJ databases">
        <authorList>
            <person name="Kim M.K."/>
        </authorList>
    </citation>
    <scope>NUCLEOTIDE SEQUENCE [LARGE SCALE GENOMIC DNA]</scope>
    <source>
        <strain evidence="8 9">BT442</strain>
    </source>
</reference>
<comment type="catalytic activity">
    <reaction evidence="1">
        <text>ATP + protein L-histidine = ADP + protein N-phospho-L-histidine.</text>
        <dbReference type="EC" id="2.7.13.3"/>
    </reaction>
</comment>
<dbReference type="SUPFAM" id="SSF55785">
    <property type="entry name" value="PYP-like sensor domain (PAS domain)"/>
    <property type="match status" value="3"/>
</dbReference>
<dbReference type="EMBL" id="JAGETZ010000001">
    <property type="protein sequence ID" value="MBO2008144.1"/>
    <property type="molecule type" value="Genomic_DNA"/>
</dbReference>
<evidence type="ECO:0000256" key="1">
    <source>
        <dbReference type="ARBA" id="ARBA00000085"/>
    </source>
</evidence>
<evidence type="ECO:0000313" key="9">
    <source>
        <dbReference type="Proteomes" id="UP000664369"/>
    </source>
</evidence>
<dbReference type="CDD" id="cd00130">
    <property type="entry name" value="PAS"/>
    <property type="match status" value="1"/>
</dbReference>
<keyword evidence="4" id="KW-0808">Transferase</keyword>
<evidence type="ECO:0000259" key="6">
    <source>
        <dbReference type="PROSITE" id="PS50112"/>
    </source>
</evidence>
<evidence type="ECO:0000256" key="2">
    <source>
        <dbReference type="ARBA" id="ARBA00012438"/>
    </source>
</evidence>
<accession>A0ABS3QA74</accession>
<dbReference type="InterPro" id="IPR013655">
    <property type="entry name" value="PAS_fold_3"/>
</dbReference>
<dbReference type="PROSITE" id="PS50113">
    <property type="entry name" value="PAC"/>
    <property type="match status" value="2"/>
</dbReference>
<dbReference type="PROSITE" id="PS50112">
    <property type="entry name" value="PAS"/>
    <property type="match status" value="1"/>
</dbReference>